<accession>A0ABR0ARR1</accession>
<proteinExistence type="predicted"/>
<evidence type="ECO:0000313" key="2">
    <source>
        <dbReference type="Proteomes" id="UP001234178"/>
    </source>
</evidence>
<organism evidence="1 2">
    <name type="scientific">Daphnia magna</name>
    <dbReference type="NCBI Taxonomy" id="35525"/>
    <lineage>
        <taxon>Eukaryota</taxon>
        <taxon>Metazoa</taxon>
        <taxon>Ecdysozoa</taxon>
        <taxon>Arthropoda</taxon>
        <taxon>Crustacea</taxon>
        <taxon>Branchiopoda</taxon>
        <taxon>Diplostraca</taxon>
        <taxon>Cladocera</taxon>
        <taxon>Anomopoda</taxon>
        <taxon>Daphniidae</taxon>
        <taxon>Daphnia</taxon>
    </lineage>
</organism>
<protein>
    <submittedName>
        <fullName evidence="1">Uncharacterized protein</fullName>
    </submittedName>
</protein>
<comment type="caution">
    <text evidence="1">The sequence shown here is derived from an EMBL/GenBank/DDBJ whole genome shotgun (WGS) entry which is preliminary data.</text>
</comment>
<gene>
    <name evidence="1" type="ORF">OUZ56_016951</name>
</gene>
<sequence length="107" mass="11686">MSRSTRGNGTAGSRTSINLELHANWELTNKLHGHPTILATWELHADKGNAEGVALSSLKVLIKNRDMIKFVIEPRFNAGQVRFHSFGGLPVLSSQSLTDNVTSFSKA</sequence>
<evidence type="ECO:0000313" key="1">
    <source>
        <dbReference type="EMBL" id="KAK4027810.1"/>
    </source>
</evidence>
<name>A0ABR0ARR1_9CRUS</name>
<reference evidence="1 2" key="1">
    <citation type="journal article" date="2023" name="Nucleic Acids Res.">
        <title>The hologenome of Daphnia magna reveals possible DNA methylation and microbiome-mediated evolution of the host genome.</title>
        <authorList>
            <person name="Chaturvedi A."/>
            <person name="Li X."/>
            <person name="Dhandapani V."/>
            <person name="Marshall H."/>
            <person name="Kissane S."/>
            <person name="Cuenca-Cambronero M."/>
            <person name="Asole G."/>
            <person name="Calvet F."/>
            <person name="Ruiz-Romero M."/>
            <person name="Marangio P."/>
            <person name="Guigo R."/>
            <person name="Rago D."/>
            <person name="Mirbahai L."/>
            <person name="Eastwood N."/>
            <person name="Colbourne J.K."/>
            <person name="Zhou J."/>
            <person name="Mallon E."/>
            <person name="Orsini L."/>
        </authorList>
    </citation>
    <scope>NUCLEOTIDE SEQUENCE [LARGE SCALE GENOMIC DNA]</scope>
    <source>
        <strain evidence="1">LRV0_1</strain>
    </source>
</reference>
<dbReference type="EMBL" id="JAOYFB010000038">
    <property type="protein sequence ID" value="KAK4027810.1"/>
    <property type="molecule type" value="Genomic_DNA"/>
</dbReference>
<dbReference type="Proteomes" id="UP001234178">
    <property type="component" value="Unassembled WGS sequence"/>
</dbReference>
<keyword evidence="2" id="KW-1185">Reference proteome</keyword>